<dbReference type="AlphaFoldDB" id="A0A1M4SYL7"/>
<keyword evidence="1" id="KW-0812">Transmembrane</keyword>
<reference evidence="2 3" key="1">
    <citation type="submission" date="2016-11" db="EMBL/GenBank/DDBJ databases">
        <authorList>
            <person name="Jaros S."/>
            <person name="Januszkiewicz K."/>
            <person name="Wedrychowicz H."/>
        </authorList>
    </citation>
    <scope>NUCLEOTIDE SEQUENCE [LARGE SCALE GENOMIC DNA]</scope>
    <source>
        <strain evidence="2 3">DSM 18119</strain>
    </source>
</reference>
<dbReference type="EMBL" id="FQUU01000001">
    <property type="protein sequence ID" value="SHE37269.1"/>
    <property type="molecule type" value="Genomic_DNA"/>
</dbReference>
<gene>
    <name evidence="2" type="ORF">SAMN02745131_00278</name>
</gene>
<dbReference type="OrthoDB" id="1444224at2"/>
<evidence type="ECO:0000313" key="2">
    <source>
        <dbReference type="EMBL" id="SHE37269.1"/>
    </source>
</evidence>
<name>A0A1M4SYL7_9BACT</name>
<sequence length="157" mass="18107">MTLFFSFKKTYLVQDSFENVHAEIKSILRLPWYDYSENISGKLYDDGSFQFWPKWTFASLNVIGFPKRMAYLNCTLKEEDRKTYIQTIARPNYTMVAAFYLMIIVLLAKLIGINTYIDFPLADMALVFLILGLVLAALMVLGAVSLRNSFEGLMQLK</sequence>
<proteinExistence type="predicted"/>
<dbReference type="RefSeq" id="WP_072833433.1">
    <property type="nucleotide sequence ID" value="NZ_FQUU01000001.1"/>
</dbReference>
<keyword evidence="3" id="KW-1185">Reference proteome</keyword>
<protein>
    <submittedName>
        <fullName evidence="2">Uncharacterized protein</fullName>
    </submittedName>
</protein>
<evidence type="ECO:0000313" key="3">
    <source>
        <dbReference type="Proteomes" id="UP000184048"/>
    </source>
</evidence>
<organism evidence="2 3">
    <name type="scientific">Flavisolibacter ginsengisoli DSM 18119</name>
    <dbReference type="NCBI Taxonomy" id="1121884"/>
    <lineage>
        <taxon>Bacteria</taxon>
        <taxon>Pseudomonadati</taxon>
        <taxon>Bacteroidota</taxon>
        <taxon>Chitinophagia</taxon>
        <taxon>Chitinophagales</taxon>
        <taxon>Chitinophagaceae</taxon>
        <taxon>Flavisolibacter</taxon>
    </lineage>
</organism>
<feature type="transmembrane region" description="Helical" evidence="1">
    <location>
        <begin position="125"/>
        <end position="146"/>
    </location>
</feature>
<evidence type="ECO:0000256" key="1">
    <source>
        <dbReference type="SAM" id="Phobius"/>
    </source>
</evidence>
<keyword evidence="1" id="KW-0472">Membrane</keyword>
<keyword evidence="1" id="KW-1133">Transmembrane helix</keyword>
<accession>A0A1M4SYL7</accession>
<feature type="transmembrane region" description="Helical" evidence="1">
    <location>
        <begin position="92"/>
        <end position="113"/>
    </location>
</feature>
<dbReference type="Proteomes" id="UP000184048">
    <property type="component" value="Unassembled WGS sequence"/>
</dbReference>